<dbReference type="PANTHER" id="PTHR22916">
    <property type="entry name" value="GLYCOSYLTRANSFERASE"/>
    <property type="match status" value="1"/>
</dbReference>
<comment type="caution">
    <text evidence="2">The sequence shown here is derived from an EMBL/GenBank/DDBJ whole genome shotgun (WGS) entry which is preliminary data.</text>
</comment>
<evidence type="ECO:0000259" key="1">
    <source>
        <dbReference type="Pfam" id="PF00535"/>
    </source>
</evidence>
<sequence>MKVSVILCVYNEERFIRKAIESILKQSLTDFEFIIVNDGSSDDTLDIINSYDDERIRLIDQPNMGLGASRNRAIDLAQGEYVTFLDGDDWFSEDALEIAYAEAKSRDTDISIFQIKYFDDDTGEYSDNDWFNLNSFDETFDGRVFSPDECKDFLFDLSVNACQKIYKNDFLHSSGARFVEGIYFEDMPFFFEIFLKASRVSIIRKHLYYHRKHSKSITDIIDCDYLDTVPAGQELMKRFIENGFYEDYKFDLLAYKINGPRFALSQIVDKCKSPLFDLIHEDYLEIRDSIYYEDYLNELGPVKKKFFLDVIQADTYEEFLALDNHK</sequence>
<gene>
    <name evidence="2" type="ORF">E7Z73_02130</name>
</gene>
<dbReference type="CDD" id="cd00761">
    <property type="entry name" value="Glyco_tranf_GTA_type"/>
    <property type="match status" value="1"/>
</dbReference>
<dbReference type="InterPro" id="IPR001173">
    <property type="entry name" value="Glyco_trans_2-like"/>
</dbReference>
<proteinExistence type="predicted"/>
<evidence type="ECO:0000313" key="2">
    <source>
        <dbReference type="EMBL" id="MBE6504531.1"/>
    </source>
</evidence>
<reference evidence="2" key="1">
    <citation type="submission" date="2019-04" db="EMBL/GenBank/DDBJ databases">
        <title>Evolution of Biomass-Degrading Anaerobic Consortia Revealed by Metagenomics.</title>
        <authorList>
            <person name="Peng X."/>
        </authorList>
    </citation>
    <scope>NUCLEOTIDE SEQUENCE</scope>
    <source>
        <strain evidence="2">SIG12</strain>
    </source>
</reference>
<dbReference type="GO" id="GO:0016758">
    <property type="term" value="F:hexosyltransferase activity"/>
    <property type="evidence" value="ECO:0007669"/>
    <property type="project" value="UniProtKB-ARBA"/>
</dbReference>
<accession>A0A8T3VIC6</accession>
<dbReference type="AlphaFoldDB" id="A0A8T3VIC6"/>
<name>A0A8T3VIC6_9EURY</name>
<evidence type="ECO:0000313" key="3">
    <source>
        <dbReference type="Proteomes" id="UP000762703"/>
    </source>
</evidence>
<dbReference type="Gene3D" id="3.90.550.10">
    <property type="entry name" value="Spore Coat Polysaccharide Biosynthesis Protein SpsA, Chain A"/>
    <property type="match status" value="1"/>
</dbReference>
<dbReference type="Proteomes" id="UP000762703">
    <property type="component" value="Unassembled WGS sequence"/>
</dbReference>
<dbReference type="SUPFAM" id="SSF53448">
    <property type="entry name" value="Nucleotide-diphospho-sugar transferases"/>
    <property type="match status" value="1"/>
</dbReference>
<feature type="domain" description="Glycosyltransferase 2-like" evidence="1">
    <location>
        <begin position="4"/>
        <end position="137"/>
    </location>
</feature>
<dbReference type="PANTHER" id="PTHR22916:SF3">
    <property type="entry name" value="UDP-GLCNAC:BETAGAL BETA-1,3-N-ACETYLGLUCOSAMINYLTRANSFERASE-LIKE PROTEIN 1"/>
    <property type="match status" value="1"/>
</dbReference>
<dbReference type="Pfam" id="PF00535">
    <property type="entry name" value="Glycos_transf_2"/>
    <property type="match status" value="1"/>
</dbReference>
<dbReference type="RefSeq" id="WP_303736179.1">
    <property type="nucleotide sequence ID" value="NZ_SUTE01000015.1"/>
</dbReference>
<protein>
    <submittedName>
        <fullName evidence="2">Glycosyltransferase</fullName>
    </submittedName>
</protein>
<dbReference type="EMBL" id="SUTE01000015">
    <property type="protein sequence ID" value="MBE6504531.1"/>
    <property type="molecule type" value="Genomic_DNA"/>
</dbReference>
<organism evidence="2 3">
    <name type="scientific">Methanobrevibacter millerae</name>
    <dbReference type="NCBI Taxonomy" id="230361"/>
    <lineage>
        <taxon>Archaea</taxon>
        <taxon>Methanobacteriati</taxon>
        <taxon>Methanobacteriota</taxon>
        <taxon>Methanomada group</taxon>
        <taxon>Methanobacteria</taxon>
        <taxon>Methanobacteriales</taxon>
        <taxon>Methanobacteriaceae</taxon>
        <taxon>Methanobrevibacter</taxon>
    </lineage>
</organism>
<dbReference type="InterPro" id="IPR029044">
    <property type="entry name" value="Nucleotide-diphossugar_trans"/>
</dbReference>